<feature type="region of interest" description="Disordered" evidence="1">
    <location>
        <begin position="164"/>
        <end position="186"/>
    </location>
</feature>
<evidence type="ECO:0000313" key="2">
    <source>
        <dbReference type="EMBL" id="KUN58809.1"/>
    </source>
</evidence>
<evidence type="ECO:0000256" key="1">
    <source>
        <dbReference type="SAM" id="MobiDB-lite"/>
    </source>
</evidence>
<reference evidence="2 3" key="1">
    <citation type="submission" date="2015-10" db="EMBL/GenBank/DDBJ databases">
        <title>Draft genome sequence of Streptomyces canus DSM 40017, type strain for the species Streptomyces canus.</title>
        <authorList>
            <person name="Ruckert C."/>
            <person name="Winkler A."/>
            <person name="Kalinowski J."/>
            <person name="Kampfer P."/>
            <person name="Glaeser S."/>
        </authorList>
    </citation>
    <scope>NUCLEOTIDE SEQUENCE [LARGE SCALE GENOMIC DNA]</scope>
    <source>
        <strain evidence="2 3">DSM 40017</strain>
    </source>
</reference>
<accession>A0A101RNB5</accession>
<dbReference type="Gene3D" id="3.40.630.30">
    <property type="match status" value="1"/>
</dbReference>
<sequence>MYVMRRVSTADLEPVTAMIEERERWLRERGKHSYGQPNAVLGLIGQPDATATVIGLFKEQDEPVVLGCSVLFCSASAAPGWTSAERRERAWIMTMTHTHPAFRRDRIGWLMTMWVSDYAARRPDPPEWVRCRVPEPLMAHYRDQLGWQLVRTNRDQELGQVSLMQRRPESSHGASALITSLPVEVP</sequence>
<comment type="caution">
    <text evidence="2">The sequence shown here is derived from an EMBL/GenBank/DDBJ whole genome shotgun (WGS) entry which is preliminary data.</text>
</comment>
<protein>
    <recommendedName>
        <fullName evidence="4">N-acetyltransferase domain-containing protein</fullName>
    </recommendedName>
</protein>
<dbReference type="EMBL" id="LMWU01000055">
    <property type="protein sequence ID" value="KUN58809.1"/>
    <property type="molecule type" value="Genomic_DNA"/>
</dbReference>
<proteinExistence type="predicted"/>
<dbReference type="SUPFAM" id="SSF55729">
    <property type="entry name" value="Acyl-CoA N-acyltransferases (Nat)"/>
    <property type="match status" value="1"/>
</dbReference>
<evidence type="ECO:0008006" key="4">
    <source>
        <dbReference type="Google" id="ProtNLM"/>
    </source>
</evidence>
<dbReference type="Proteomes" id="UP000053669">
    <property type="component" value="Unassembled WGS sequence"/>
</dbReference>
<name>A0A101RNB5_9ACTN</name>
<dbReference type="AlphaFoldDB" id="A0A101RNB5"/>
<dbReference type="STRING" id="58343.AQJ46_41775"/>
<dbReference type="InterPro" id="IPR016181">
    <property type="entry name" value="Acyl_CoA_acyltransferase"/>
</dbReference>
<organism evidence="2 3">
    <name type="scientific">Streptomyces canus</name>
    <dbReference type="NCBI Taxonomy" id="58343"/>
    <lineage>
        <taxon>Bacteria</taxon>
        <taxon>Bacillati</taxon>
        <taxon>Actinomycetota</taxon>
        <taxon>Actinomycetes</taxon>
        <taxon>Kitasatosporales</taxon>
        <taxon>Streptomycetaceae</taxon>
        <taxon>Streptomyces</taxon>
        <taxon>Streptomyces aurantiacus group</taxon>
    </lineage>
</organism>
<evidence type="ECO:0000313" key="3">
    <source>
        <dbReference type="Proteomes" id="UP000053669"/>
    </source>
</evidence>
<gene>
    <name evidence="2" type="ORF">AQJ46_41775</name>
</gene>